<evidence type="ECO:0000313" key="5">
    <source>
        <dbReference type="Proteomes" id="UP000663845"/>
    </source>
</evidence>
<dbReference type="PROSITE" id="PS50923">
    <property type="entry name" value="SUSHI"/>
    <property type="match status" value="1"/>
</dbReference>
<dbReference type="Pfam" id="PF00084">
    <property type="entry name" value="Sushi"/>
    <property type="match status" value="1"/>
</dbReference>
<evidence type="ECO:0000259" key="3">
    <source>
        <dbReference type="PROSITE" id="PS50923"/>
    </source>
</evidence>
<dbReference type="InterPro" id="IPR000436">
    <property type="entry name" value="Sushi_SCR_CCP_dom"/>
</dbReference>
<keyword evidence="2" id="KW-0768">Sushi</keyword>
<gene>
    <name evidence="4" type="ORF">JYZ213_LOCUS46245</name>
</gene>
<feature type="domain" description="Sushi" evidence="3">
    <location>
        <begin position="1"/>
        <end position="62"/>
    </location>
</feature>
<dbReference type="Gene3D" id="2.10.70.10">
    <property type="entry name" value="Complement Module, domain 1"/>
    <property type="match status" value="1"/>
</dbReference>
<dbReference type="Proteomes" id="UP000663845">
    <property type="component" value="Unassembled WGS sequence"/>
</dbReference>
<evidence type="ECO:0000256" key="2">
    <source>
        <dbReference type="PROSITE-ProRule" id="PRU00302"/>
    </source>
</evidence>
<sequence length="78" mass="8744">HHGKTYVVNYGTSRYALSANITLRHGASLQYECDPGYMLIGNRGSTCFSGIWRPDQIPVCNEGILFYFSFCLTSMSII</sequence>
<accession>A0A815X2X5</accession>
<keyword evidence="1 2" id="KW-1015">Disulfide bond</keyword>
<dbReference type="AlphaFoldDB" id="A0A815X2X5"/>
<comment type="caution">
    <text evidence="2">Lacks conserved residue(s) required for the propagation of feature annotation.</text>
</comment>
<feature type="non-terminal residue" evidence="4">
    <location>
        <position position="1"/>
    </location>
</feature>
<dbReference type="CDD" id="cd00033">
    <property type="entry name" value="CCP"/>
    <property type="match status" value="1"/>
</dbReference>
<protein>
    <recommendedName>
        <fullName evidence="3">Sushi domain-containing protein</fullName>
    </recommendedName>
</protein>
<reference evidence="4" key="1">
    <citation type="submission" date="2021-02" db="EMBL/GenBank/DDBJ databases">
        <authorList>
            <person name="Nowell W R."/>
        </authorList>
    </citation>
    <scope>NUCLEOTIDE SEQUENCE</scope>
</reference>
<evidence type="ECO:0000313" key="4">
    <source>
        <dbReference type="EMBL" id="CAF1549973.1"/>
    </source>
</evidence>
<dbReference type="InterPro" id="IPR035976">
    <property type="entry name" value="Sushi/SCR/CCP_sf"/>
</dbReference>
<feature type="disulfide bond" evidence="2">
    <location>
        <begin position="33"/>
        <end position="60"/>
    </location>
</feature>
<comment type="caution">
    <text evidence="4">The sequence shown here is derived from an EMBL/GenBank/DDBJ whole genome shotgun (WGS) entry which is preliminary data.</text>
</comment>
<organism evidence="4 5">
    <name type="scientific">Adineta steineri</name>
    <dbReference type="NCBI Taxonomy" id="433720"/>
    <lineage>
        <taxon>Eukaryota</taxon>
        <taxon>Metazoa</taxon>
        <taxon>Spiralia</taxon>
        <taxon>Gnathifera</taxon>
        <taxon>Rotifera</taxon>
        <taxon>Eurotatoria</taxon>
        <taxon>Bdelloidea</taxon>
        <taxon>Adinetida</taxon>
        <taxon>Adinetidae</taxon>
        <taxon>Adineta</taxon>
    </lineage>
</organism>
<dbReference type="EMBL" id="CAJNOG010005318">
    <property type="protein sequence ID" value="CAF1549973.1"/>
    <property type="molecule type" value="Genomic_DNA"/>
</dbReference>
<name>A0A815X2X5_9BILA</name>
<evidence type="ECO:0000256" key="1">
    <source>
        <dbReference type="ARBA" id="ARBA00023157"/>
    </source>
</evidence>
<proteinExistence type="predicted"/>
<dbReference type="SUPFAM" id="SSF57535">
    <property type="entry name" value="Complement control module/SCR domain"/>
    <property type="match status" value="1"/>
</dbReference>